<dbReference type="EMBL" id="FTMI01000001">
    <property type="protein sequence ID" value="SIP89628.1"/>
    <property type="molecule type" value="Genomic_DNA"/>
</dbReference>
<protein>
    <recommendedName>
        <fullName evidence="3">Large polyvalent protein associated domain-containing protein</fullName>
    </recommendedName>
</protein>
<dbReference type="Proteomes" id="UP000186235">
    <property type="component" value="Unassembled WGS sequence"/>
</dbReference>
<gene>
    <name evidence="1" type="ORF">SAMN05518682_0357</name>
</gene>
<evidence type="ECO:0008006" key="3">
    <source>
        <dbReference type="Google" id="ProtNLM"/>
    </source>
</evidence>
<evidence type="ECO:0000313" key="1">
    <source>
        <dbReference type="EMBL" id="SIP89628.1"/>
    </source>
</evidence>
<keyword evidence="2" id="KW-1185">Reference proteome</keyword>
<sequence length="1611" mass="177205">MQPKKHDLMTRIGAAFEAGAPLGASVGIAKVTRDQDQARAAGRLAQPSSYFGVQQPTLRQSFEGAGSQASFKQEQAKVKANPQLRSDGAGNWLLEAMGAPVRWTGDYYGAAFRYGNDQMTQGGPVNALQTLGSVLPGFAFTDPEFRDNYWTQEVQNQSSVSQAVWEQGRAAFQPEGKDAGSFDPKTGRTTLPLLDDPELVGARAEYFGSGGQKWVTGVADAAFNIYADPLVLATAGGSKAFQAARAVDAVDVAAAANASRLNRAATETVEAGSFKANRFQSAVERTTDRYYDVLNQPGGVAAVAKDPLIAQTTDAGAVAFMMRRAREVGVDEADAKSLMDQVIYAGAGDRKALTALRERSDMLSLELERMVGPNADTAAAEILANPAISHKDSLALLDKDTLVQRQVEAQQQQIRDELGAIQRVIDSGTGGLGVDGVSATVRRGQAAAVQETPGMVAAFRADRRAAGVVKTLSGSPALHPVHLVAGRHIPQTLKLSADDAYEGFEAATGRVERMLRKDKNDEALGRLAEFRDRFVSARSSLDPGLSRTQRHEVVRDFNKFAEDYLVSRHAGRNGVSAPEIRWAVRDIVGRRNEEMARLGLSAKQALDAERATTIASDDGIYALTDELARSIATSQFQDVVSIVDWKAVDNALGTRLTPGMIRKTATGAYQWAEAGLASFNDLWKFVALLRPLGYPVRVQVDTQARALAHIGVMRHGLTAMRGMGNSLRNLERVDKAAVELYQQKMLAHARLEELDETIPSLSGKRLKAATAERARQQAIVDKSLDDFKAERPDIEGAVRRGKTDLKAFQGSSAGLDAKTGEFTAPSITDPYMGGREAYTRVHDLTDARASILGLMETQRTLTLRSLRTSGRYALVDAKNPGWADAYLDAVNRHVRNDHVLKSLAGGADDQTLLAWMRETPEGREYWAAFATNQKGEAKWLSELDLLNAQREHVDALLPTQEIRNQAMAGNLRAEDIDVAFPEGTPRPVVPHNLKEAIDQGNPLVNGYNKARSTYFKYAAEIPETVMGRHPFYRDAFSRRLEHLISQTGRESATLTRAEVHQLRNRADLLARRDVAKVMFDTSRQSNLGYHMRFLMPFYSAWEDTMAKWARIFGEHWEAAPLMLKVYQAPNKMFEVTDEDGNRILPNGDVVRVLEDGSLGEVIGHESDPTKGYIHIPIPKALADWAGVDDHVRVSKGSMNVIFQGEPFWLPGPGPLMSIPANEALVKVLPSAWAEHPIGKWLLPYGPTADSATDQALPQWVRNARTAIDQSMSEDRFAQTYAQLLAEEMQAQTTGESEPKTKAETMALVAKRARNFYIMKAFGSQAPFSTSPQGRLEWYRQEWNRYIEEYGKDAEDKFREDYPDYFDMTISLSLNETGVRASDAAMDEVKKYRNQVAQTPEYGWAFAGAANLGGEFSQGAYQQQKRQTIGVGTSKTWRTIKDPGDAYNEVQVSKGWNDWNKFHTMLNLALDEAGTTIRSKGAEDFRLIRDEFLSQMKQENPAWAAAYESGFTGDSAVRFLSTMGTAIRDNQSLAARSDMQQLSTYLESRKMMRTRMAELGITSLDSKKAEESGLAEIWAEWVQALAAEDVGFEQMANRALAADDLSAEVVIG</sequence>
<proteinExistence type="predicted"/>
<accession>A0A1N6NC25</accession>
<dbReference type="RefSeq" id="WP_143310998.1">
    <property type="nucleotide sequence ID" value="NZ_FTMI01000001.1"/>
</dbReference>
<evidence type="ECO:0000313" key="2">
    <source>
        <dbReference type="Proteomes" id="UP000186235"/>
    </source>
</evidence>
<reference evidence="2" key="1">
    <citation type="submission" date="2017-01" db="EMBL/GenBank/DDBJ databases">
        <authorList>
            <person name="Varghese N."/>
            <person name="Submissions S."/>
        </authorList>
    </citation>
    <scope>NUCLEOTIDE SEQUENCE [LARGE SCALE GENOMIC DNA]</scope>
    <source>
        <strain evidence="2">3bp</strain>
    </source>
</reference>
<name>A0A1N6NC25_9MICO</name>
<organism evidence="1 2">
    <name type="scientific">Cellulosimicrobium aquatile</name>
    <dbReference type="NCBI Taxonomy" id="1612203"/>
    <lineage>
        <taxon>Bacteria</taxon>
        <taxon>Bacillati</taxon>
        <taxon>Actinomycetota</taxon>
        <taxon>Actinomycetes</taxon>
        <taxon>Micrococcales</taxon>
        <taxon>Promicromonosporaceae</taxon>
        <taxon>Cellulosimicrobium</taxon>
    </lineage>
</organism>